<dbReference type="Proteomes" id="UP000494117">
    <property type="component" value="Unassembled WGS sequence"/>
</dbReference>
<name>A0A6S7CU26_9BURK</name>
<dbReference type="AlphaFoldDB" id="A0A6S7CU26"/>
<dbReference type="InterPro" id="IPR031893">
    <property type="entry name" value="Phage_tail_APC"/>
</dbReference>
<dbReference type="EMBL" id="CADILG010000014">
    <property type="protein sequence ID" value="CAB3863610.1"/>
    <property type="molecule type" value="Genomic_DNA"/>
</dbReference>
<dbReference type="RefSeq" id="WP_175207234.1">
    <property type="nucleotide sequence ID" value="NZ_CADILG010000014.1"/>
</dbReference>
<dbReference type="Gene3D" id="6.10.140.1310">
    <property type="match status" value="1"/>
</dbReference>
<organism evidence="2 3">
    <name type="scientific">Achromobacter anxifer</name>
    <dbReference type="NCBI Taxonomy" id="1287737"/>
    <lineage>
        <taxon>Bacteria</taxon>
        <taxon>Pseudomonadati</taxon>
        <taxon>Pseudomonadota</taxon>
        <taxon>Betaproteobacteria</taxon>
        <taxon>Burkholderiales</taxon>
        <taxon>Alcaligenaceae</taxon>
        <taxon>Achromobacter</taxon>
    </lineage>
</organism>
<evidence type="ECO:0000259" key="1">
    <source>
        <dbReference type="Pfam" id="PF16778"/>
    </source>
</evidence>
<accession>A0A6S7CU26</accession>
<protein>
    <recommendedName>
        <fullName evidence="1">Phage tail assembly chaperone-like domain-containing protein</fullName>
    </recommendedName>
</protein>
<proteinExistence type="predicted"/>
<feature type="domain" description="Phage tail assembly chaperone-like" evidence="1">
    <location>
        <begin position="141"/>
        <end position="199"/>
    </location>
</feature>
<evidence type="ECO:0000313" key="3">
    <source>
        <dbReference type="Proteomes" id="UP000494117"/>
    </source>
</evidence>
<keyword evidence="3" id="KW-1185">Reference proteome</keyword>
<evidence type="ECO:0000313" key="2">
    <source>
        <dbReference type="EMBL" id="CAB3863610.1"/>
    </source>
</evidence>
<gene>
    <name evidence="2" type="ORF">LMG26858_02352</name>
</gene>
<sequence length="206" mass="22510">MKTVYQTDALGVFIFAQDLAGDPLDGEYRLPFRAVFVAPPATGPGLVVKWESEVSPNAPEFGSEGSGSWIEVADMRAVPLFLTASGVRYEVGTQVDGAAYLGIGALPDWLTDVARPGEYHIWEAGSGWVLNTAARDAASARSARAWRDFEIARTDFLVLPDYPIAEARRAEILEYRADLRDWPARPSFPDVASEPAPPAWLSELLQ</sequence>
<reference evidence="2 3" key="1">
    <citation type="submission" date="2020-04" db="EMBL/GenBank/DDBJ databases">
        <authorList>
            <person name="De Canck E."/>
        </authorList>
    </citation>
    <scope>NUCLEOTIDE SEQUENCE [LARGE SCALE GENOMIC DNA]</scope>
    <source>
        <strain evidence="2 3">LMG 26858</strain>
    </source>
</reference>
<dbReference type="Pfam" id="PF16778">
    <property type="entry name" value="Phage_tail_APC"/>
    <property type="match status" value="1"/>
</dbReference>